<gene>
    <name evidence="1" type="ORF">HNP60_001964</name>
</gene>
<protein>
    <recommendedName>
        <fullName evidence="3">HNH endonuclease</fullName>
    </recommendedName>
</protein>
<accession>A0ABR6NFD8</accession>
<dbReference type="EMBL" id="JACHKA010000001">
    <property type="protein sequence ID" value="MBB5985990.1"/>
    <property type="molecule type" value="Genomic_DNA"/>
</dbReference>
<evidence type="ECO:0000313" key="1">
    <source>
        <dbReference type="EMBL" id="MBB5985990.1"/>
    </source>
</evidence>
<keyword evidence="2" id="KW-1185">Reference proteome</keyword>
<evidence type="ECO:0000313" key="2">
    <source>
        <dbReference type="Proteomes" id="UP001138540"/>
    </source>
</evidence>
<organism evidence="1 2">
    <name type="scientific">Sphingobium lignivorans</name>
    <dbReference type="NCBI Taxonomy" id="2735886"/>
    <lineage>
        <taxon>Bacteria</taxon>
        <taxon>Pseudomonadati</taxon>
        <taxon>Pseudomonadota</taxon>
        <taxon>Alphaproteobacteria</taxon>
        <taxon>Sphingomonadales</taxon>
        <taxon>Sphingomonadaceae</taxon>
        <taxon>Sphingobium</taxon>
    </lineage>
</organism>
<evidence type="ECO:0008006" key="3">
    <source>
        <dbReference type="Google" id="ProtNLM"/>
    </source>
</evidence>
<name>A0ABR6NFD8_9SPHN</name>
<sequence length="125" mass="13565">MGRLHDLECDICGARRGISTSSLRELEASARADGWIVRPGIVRCPIHSAPWKPRDATAGGRPRAIHGAKTHDRTHCHMAIGSAFPRPIETAVRRHASGVRAILVTADPAKVTCRLCLLRATSDED</sequence>
<dbReference type="Proteomes" id="UP001138540">
    <property type="component" value="Unassembled WGS sequence"/>
</dbReference>
<reference evidence="1 2" key="1">
    <citation type="submission" date="2020-08" db="EMBL/GenBank/DDBJ databases">
        <title>Exploring microbial biodiversity for novel pathways involved in the catabolism of aromatic compounds derived from lignin.</title>
        <authorList>
            <person name="Elkins J."/>
        </authorList>
    </citation>
    <scope>NUCLEOTIDE SEQUENCE [LARGE SCALE GENOMIC DNA]</scope>
    <source>
        <strain evidence="1 2">B1D3A</strain>
    </source>
</reference>
<proteinExistence type="predicted"/>
<comment type="caution">
    <text evidence="1">The sequence shown here is derived from an EMBL/GenBank/DDBJ whole genome shotgun (WGS) entry which is preliminary data.</text>
</comment>